<feature type="domain" description="DNA/RNA non-specific endonuclease/pyrophosphatase/phosphodiesterase" evidence="4">
    <location>
        <begin position="984"/>
        <end position="1182"/>
    </location>
</feature>
<proteinExistence type="predicted"/>
<dbReference type="SMART" id="SM00289">
    <property type="entry name" value="WR1"/>
    <property type="match status" value="9"/>
</dbReference>
<keyword evidence="2" id="KW-0732">Signal</keyword>
<feature type="signal peptide" evidence="2">
    <location>
        <begin position="1"/>
        <end position="23"/>
    </location>
</feature>
<name>A0ABR2VSH5_9FUNG</name>
<dbReference type="InterPro" id="IPR020821">
    <property type="entry name" value="ENPP1-3/EXOG-like_nuc-like"/>
</dbReference>
<dbReference type="InterPro" id="IPR006150">
    <property type="entry name" value="Cys_repeat_1"/>
</dbReference>
<sequence length="1332" mass="148173">MLRWNIVLRTLLLPVCFLLYAEGLISTRPCNYKTYPLGLSLSSQDSPPTVQTPAKRDSYRWPIHIRRCEFGGLMPLMATEFTCETPLHITGCSSISPKCTCADVPKAWEIEACYGILESPVSKECMDGIWRKFNCPLPMLDPYGHGWFYVDVNQVYEEMRDACQAMKRNTNPPGFCRDSGDCQAGYECRRHQCWKSITNINPSGFCRDSGDCGPGYMCRMHTCWKEITNPSPYNACNDENDCPGDQTCINGRCGNEEQQSQCKDENDCPGDLVCNHGTCSDENNAEQCKSENDCPGDQVCNHGTCSDENNTEQCKSENDCPGDQVCSDGTCSSENNIDQCKSENDCSGDQICNHGVCIDEDSANRCKSENDCPGYQVCNQGICSDEKNTNQCESENDCPGDQVCNHGTCSDENSADQCKNENDCPGYQVCNHGICSDEKNTNQCRSENDCPGDQVCNHGTCSEDNTVNQCKSENDCPEDQICNHGICSDAKNTDQCKSENDCPGDQVCNEDICSDEQKSEQCRSENDCPGEHVCDNGTCSSNKNTGQCKTENDCPDDQVCNNGACSGESNASQCKRKKDCPDDQVCNNGTCSDDKNTGQCKSEEDCPDDQACNIGTCSGDKNADQCKSENDCPEDQVCNNGTCSSDKKHAQCQTDADCPQDTVCNDGTCREMVNEKQCTQEDDCRNGQTCRNGTCSDIELKKCRNNGECGSKQVCINGSCTNQLIDEPQCTSNRDCGRNEKCKKGKCKSDGGGFFPLPLPLPLIPGFPPAFSPITCLPGYCLSPWCPQCNNNEKKYDPPSKKEYKPSFQCKKDQDCLGDKICLQNICKDPGVDGCKSDDECFGNMACRNRICTGCLVDTDCPGSLLCRSKQCVSCDQLEGHLFKRSFPINFIQKRAQSCPNNCANHDTKEWGLYSKYANKDDIIKIGDRSTFKLNDVWKDLKEQVEDKCGSILPDGSLPDLRKMPGSKTVSRAVLCKTENTGPKKPLYVNIYNTDTMMAEMSIYRLDPANLKSNGKDKRQKFYQERGLNRNLQPNRQSNIATVNGQVVQYDRGHLFPNSAVNIPSQRAATFSYMNQVPMHKATNQHGSWRSSERLLSYYTKSVGRQVWVVSGTWVSPTAKASGLNVGVPTHMYQVACDIIAGSSIGFWAYNDPDDKAHGLGFRAHSVKFIEQRIGFKIFPDDCSGGKYQVDQWFEEAEKVTSSNCLSFRDYYEVNGMAQLKQVRGCQKITMDDDECLEIPKSPAGIQGRLDQKIKERREKDPDFEPSSCEESDDDYDKTEDEILDDDIEVIEDGRKQSDCMVELDRRAHLDRGCKPKRFSADDSCSDYEVDY</sequence>
<dbReference type="EMBL" id="JASJQH010007929">
    <property type="protein sequence ID" value="KAK9696768.1"/>
    <property type="molecule type" value="Genomic_DNA"/>
</dbReference>
<comment type="caution">
    <text evidence="5">The sequence shown here is derived from an EMBL/GenBank/DDBJ whole genome shotgun (WGS) entry which is preliminary data.</text>
</comment>
<evidence type="ECO:0000259" key="3">
    <source>
        <dbReference type="SMART" id="SM00477"/>
    </source>
</evidence>
<dbReference type="InterPro" id="IPR044929">
    <property type="entry name" value="DNA/RNA_non-sp_Endonuclease_sf"/>
</dbReference>
<feature type="chain" id="PRO_5045909406" evidence="2">
    <location>
        <begin position="24"/>
        <end position="1332"/>
    </location>
</feature>
<evidence type="ECO:0000313" key="5">
    <source>
        <dbReference type="EMBL" id="KAK9696768.1"/>
    </source>
</evidence>
<keyword evidence="6" id="KW-1185">Reference proteome</keyword>
<dbReference type="PANTHER" id="PTHR36519">
    <property type="entry name" value="FIP (FUNGUS-INDUCED PROTEIN) RELATED-RELATED"/>
    <property type="match status" value="1"/>
</dbReference>
<protein>
    <submittedName>
        <fullName evidence="5">Uncharacterized protein</fullName>
    </submittedName>
</protein>
<dbReference type="InterPro" id="IPR044925">
    <property type="entry name" value="His-Me_finger_sf"/>
</dbReference>
<dbReference type="SMART" id="SM00892">
    <property type="entry name" value="Endonuclease_NS"/>
    <property type="match status" value="1"/>
</dbReference>
<dbReference type="InterPro" id="IPR055531">
    <property type="entry name" value="DUF7107"/>
</dbReference>
<dbReference type="Pfam" id="PF01223">
    <property type="entry name" value="Endonuclease_NS"/>
    <property type="match status" value="1"/>
</dbReference>
<evidence type="ECO:0000313" key="6">
    <source>
        <dbReference type="Proteomes" id="UP001479436"/>
    </source>
</evidence>
<reference evidence="5 6" key="1">
    <citation type="submission" date="2023-04" db="EMBL/GenBank/DDBJ databases">
        <title>Genome of Basidiobolus ranarum AG-B5.</title>
        <authorList>
            <person name="Stajich J.E."/>
            <person name="Carter-House D."/>
            <person name="Gryganskyi A."/>
        </authorList>
    </citation>
    <scope>NUCLEOTIDE SEQUENCE [LARGE SCALE GENOMIC DNA]</scope>
    <source>
        <strain evidence="5 6">AG-B5</strain>
    </source>
</reference>
<dbReference type="SMART" id="SM00286">
    <property type="entry name" value="PTI"/>
    <property type="match status" value="16"/>
</dbReference>
<dbReference type="Pfam" id="PF23416">
    <property type="entry name" value="DUF7107"/>
    <property type="match status" value="9"/>
</dbReference>
<feature type="compositionally biased region" description="Acidic residues" evidence="1">
    <location>
        <begin position="1264"/>
        <end position="1287"/>
    </location>
</feature>
<organism evidence="5 6">
    <name type="scientific">Basidiobolus ranarum</name>
    <dbReference type="NCBI Taxonomy" id="34480"/>
    <lineage>
        <taxon>Eukaryota</taxon>
        <taxon>Fungi</taxon>
        <taxon>Fungi incertae sedis</taxon>
        <taxon>Zoopagomycota</taxon>
        <taxon>Entomophthoromycotina</taxon>
        <taxon>Basidiobolomycetes</taxon>
        <taxon>Basidiobolales</taxon>
        <taxon>Basidiobolaceae</taxon>
        <taxon>Basidiobolus</taxon>
    </lineage>
</organism>
<evidence type="ECO:0000256" key="1">
    <source>
        <dbReference type="SAM" id="MobiDB-lite"/>
    </source>
</evidence>
<gene>
    <name evidence="5" type="ORF">K7432_012303</name>
</gene>
<feature type="compositionally biased region" description="Basic and acidic residues" evidence="1">
    <location>
        <begin position="1250"/>
        <end position="1263"/>
    </location>
</feature>
<feature type="region of interest" description="Disordered" evidence="1">
    <location>
        <begin position="1247"/>
        <end position="1287"/>
    </location>
</feature>
<dbReference type="SUPFAM" id="SSF54060">
    <property type="entry name" value="His-Me finger endonucleases"/>
    <property type="match status" value="1"/>
</dbReference>
<evidence type="ECO:0000259" key="4">
    <source>
        <dbReference type="SMART" id="SM00892"/>
    </source>
</evidence>
<dbReference type="Proteomes" id="UP001479436">
    <property type="component" value="Unassembled WGS sequence"/>
</dbReference>
<dbReference type="InterPro" id="IPR001604">
    <property type="entry name" value="Endo_G_ENPP1-like_dom"/>
</dbReference>
<accession>A0ABR2VSH5</accession>
<dbReference type="Gene3D" id="3.40.570.10">
    <property type="entry name" value="Extracellular Endonuclease, subunit A"/>
    <property type="match status" value="1"/>
</dbReference>
<evidence type="ECO:0000256" key="2">
    <source>
        <dbReference type="SAM" id="SignalP"/>
    </source>
</evidence>
<dbReference type="PANTHER" id="PTHR36519:SF9">
    <property type="entry name" value="EB DOMAIN-CONTAINING PROTEIN-RELATED"/>
    <property type="match status" value="1"/>
</dbReference>
<feature type="domain" description="ENPP1-3/EXOG-like endonuclease/phosphodiesterase" evidence="3">
    <location>
        <begin position="985"/>
        <end position="1185"/>
    </location>
</feature>
<dbReference type="SMART" id="SM00477">
    <property type="entry name" value="NUC"/>
    <property type="match status" value="1"/>
</dbReference>